<evidence type="ECO:0000313" key="4">
    <source>
        <dbReference type="EMBL" id="RSH76511.1"/>
    </source>
</evidence>
<evidence type="ECO:0000256" key="1">
    <source>
        <dbReference type="SAM" id="MobiDB-lite"/>
    </source>
</evidence>
<protein>
    <recommendedName>
        <fullName evidence="3">Ricin B lectin domain-containing protein</fullName>
    </recommendedName>
</protein>
<evidence type="ECO:0000256" key="2">
    <source>
        <dbReference type="SAM" id="SignalP"/>
    </source>
</evidence>
<dbReference type="InterPro" id="IPR000772">
    <property type="entry name" value="Ricin_B_lectin"/>
</dbReference>
<feature type="region of interest" description="Disordered" evidence="1">
    <location>
        <begin position="21"/>
        <end position="41"/>
    </location>
</feature>
<sequence length="197" mass="20766">MFSKLAIFALLAGLVAAADCEPTTTSPPPTTSTTPPPPPSGVALHPNTASTKCLDVQGAVFANGTPVQVYDCNGTGAQNSPADGTKMKIWQCYDGLAAQQWYWTGDNRIALTNQGFCLDNTGGSTSNGNPVQICRAVLATTTRSGPPSPPSAAPFATRRPRSKRPRSPPSHASSPSPRTTAYGHFWISDPWTMMPYS</sequence>
<feature type="region of interest" description="Disordered" evidence="1">
    <location>
        <begin position="140"/>
        <end position="180"/>
    </location>
</feature>
<proteinExistence type="predicted"/>
<keyword evidence="5" id="KW-1185">Reference proteome</keyword>
<comment type="caution">
    <text evidence="4">The sequence shown here is derived from an EMBL/GenBank/DDBJ whole genome shotgun (WGS) entry which is preliminary data.</text>
</comment>
<dbReference type="AlphaFoldDB" id="A0A427XC97"/>
<evidence type="ECO:0000313" key="5">
    <source>
        <dbReference type="Proteomes" id="UP000279236"/>
    </source>
</evidence>
<feature type="signal peptide" evidence="2">
    <location>
        <begin position="1"/>
        <end position="17"/>
    </location>
</feature>
<dbReference type="STRING" id="105984.A0A427XC97"/>
<dbReference type="RefSeq" id="XP_028471658.1">
    <property type="nucleotide sequence ID" value="XM_028621100.1"/>
</dbReference>
<dbReference type="Proteomes" id="UP000279236">
    <property type="component" value="Unassembled WGS sequence"/>
</dbReference>
<dbReference type="InterPro" id="IPR035992">
    <property type="entry name" value="Ricin_B-like_lectins"/>
</dbReference>
<dbReference type="Pfam" id="PF14200">
    <property type="entry name" value="RicinB_lectin_2"/>
    <property type="match status" value="1"/>
</dbReference>
<keyword evidence="2" id="KW-0732">Signal</keyword>
<dbReference type="PROSITE" id="PS50231">
    <property type="entry name" value="RICIN_B_LECTIN"/>
    <property type="match status" value="1"/>
</dbReference>
<feature type="domain" description="Ricin B lectin" evidence="3">
    <location>
        <begin position="76"/>
        <end position="133"/>
    </location>
</feature>
<feature type="compositionally biased region" description="Pro residues" evidence="1">
    <location>
        <begin position="25"/>
        <end position="40"/>
    </location>
</feature>
<dbReference type="Gene3D" id="2.80.10.50">
    <property type="match status" value="2"/>
</dbReference>
<feature type="chain" id="PRO_5019570192" description="Ricin B lectin domain-containing protein" evidence="2">
    <location>
        <begin position="18"/>
        <end position="197"/>
    </location>
</feature>
<dbReference type="OrthoDB" id="2593293at2759"/>
<name>A0A427XC97_9TREE</name>
<reference evidence="4 5" key="1">
    <citation type="submission" date="2018-11" db="EMBL/GenBank/DDBJ databases">
        <title>Genome sequence of Apiotrichum porosum DSM 27194.</title>
        <authorList>
            <person name="Aliyu H."/>
            <person name="Gorte O."/>
            <person name="Ochsenreither K."/>
        </authorList>
    </citation>
    <scope>NUCLEOTIDE SEQUENCE [LARGE SCALE GENOMIC DNA]</scope>
    <source>
        <strain evidence="4 5">DSM 27194</strain>
    </source>
</reference>
<dbReference type="GeneID" id="39590144"/>
<gene>
    <name evidence="4" type="ORF">EHS24_005601</name>
</gene>
<accession>A0A427XC97</accession>
<dbReference type="EMBL" id="RSCE01000029">
    <property type="protein sequence ID" value="RSH76511.1"/>
    <property type="molecule type" value="Genomic_DNA"/>
</dbReference>
<dbReference type="SUPFAM" id="SSF50370">
    <property type="entry name" value="Ricin B-like lectins"/>
    <property type="match status" value="1"/>
</dbReference>
<evidence type="ECO:0000259" key="3">
    <source>
        <dbReference type="Pfam" id="PF14200"/>
    </source>
</evidence>
<feature type="compositionally biased region" description="Low complexity" evidence="1">
    <location>
        <begin position="169"/>
        <end position="178"/>
    </location>
</feature>
<organism evidence="4 5">
    <name type="scientific">Apiotrichum porosum</name>
    <dbReference type="NCBI Taxonomy" id="105984"/>
    <lineage>
        <taxon>Eukaryota</taxon>
        <taxon>Fungi</taxon>
        <taxon>Dikarya</taxon>
        <taxon>Basidiomycota</taxon>
        <taxon>Agaricomycotina</taxon>
        <taxon>Tremellomycetes</taxon>
        <taxon>Trichosporonales</taxon>
        <taxon>Trichosporonaceae</taxon>
        <taxon>Apiotrichum</taxon>
    </lineage>
</organism>